<dbReference type="EMBL" id="HBEG01021715">
    <property type="protein sequence ID" value="CAD8357768.1"/>
    <property type="molecule type" value="Transcribed_RNA"/>
</dbReference>
<reference evidence="1" key="1">
    <citation type="submission" date="2021-01" db="EMBL/GenBank/DDBJ databases">
        <authorList>
            <person name="Corre E."/>
            <person name="Pelletier E."/>
            <person name="Niang G."/>
            <person name="Scheremetjew M."/>
            <person name="Finn R."/>
            <person name="Kale V."/>
            <person name="Holt S."/>
            <person name="Cochrane G."/>
            <person name="Meng A."/>
            <person name="Brown T."/>
            <person name="Cohen L."/>
        </authorList>
    </citation>
    <scope>NUCLEOTIDE SEQUENCE</scope>
    <source>
        <strain evidence="1">Pbaha01</strain>
    </source>
</reference>
<organism evidence="1">
    <name type="scientific">Pyrodinium bahamense</name>
    <dbReference type="NCBI Taxonomy" id="73915"/>
    <lineage>
        <taxon>Eukaryota</taxon>
        <taxon>Sar</taxon>
        <taxon>Alveolata</taxon>
        <taxon>Dinophyceae</taxon>
        <taxon>Gonyaulacales</taxon>
        <taxon>Pyrocystaceae</taxon>
        <taxon>Pyrodinium</taxon>
    </lineage>
</organism>
<gene>
    <name evidence="1" type="ORF">PBAH0796_LOCUS13135</name>
</gene>
<name>A0A7S0FFU9_9DINO</name>
<evidence type="ECO:0000313" key="1">
    <source>
        <dbReference type="EMBL" id="CAD8357768.1"/>
    </source>
</evidence>
<sequence length="400" mass="42822">MDALSLIYTGPMTTRGSNHSAISHEVAKGLSPQDINGTLDFVVKGTGGGVNARPTDILEPPPLPAQVLPGERLHRVVAPPSHAWSTLVGFFETSVPAAIKLEAWGMKVTAFVDYVAIGVKVSVYKDIDMDNGLVIAFQHTPMNDIIRFGQLCSSAIRHLEAKGLQVVNAVAAAPRGGLGITLEEDFEDELLEEDWPTRLGSALEAVGSTASATRELGLQMLANWAANRPECRPALAKALSTHSDLLAKLLRQPKAPLAEMYPLAVAMKFASSTMEDAAFLAGPLLLLLPSSGFPPIVAEEFGETYRNLQSAIVMSKCSAQTFVVDDSTGSTCCPPELSSSSSVAWADTNLSSIRRLSTILSQEQAPAWAPVACRVSEDKSFLWSMTSEALWEEEEAVSNE</sequence>
<dbReference type="AlphaFoldDB" id="A0A7S0FFU9"/>
<accession>A0A7S0FFU9</accession>
<protein>
    <submittedName>
        <fullName evidence="1">Uncharacterized protein</fullName>
    </submittedName>
</protein>
<proteinExistence type="predicted"/>